<dbReference type="InterPro" id="IPR001969">
    <property type="entry name" value="Aspartic_peptidase_AS"/>
</dbReference>
<dbReference type="PROSITE" id="PS00141">
    <property type="entry name" value="ASP_PROTEASE"/>
    <property type="match status" value="1"/>
</dbReference>
<dbReference type="AlphaFoldDB" id="A0A0W7WMY5"/>
<dbReference type="SUPFAM" id="SSF50630">
    <property type="entry name" value="Acid proteases"/>
    <property type="match status" value="1"/>
</dbReference>
<comment type="caution">
    <text evidence="2">The sequence shown here is derived from an EMBL/GenBank/DDBJ whole genome shotgun (WGS) entry which is preliminary data.</text>
</comment>
<reference evidence="2 3" key="1">
    <citation type="submission" date="2015-12" db="EMBL/GenBank/DDBJ databases">
        <authorList>
            <person name="Shamseldin A."/>
            <person name="Moawad H."/>
            <person name="Abd El-Rahim W.M."/>
            <person name="Sadowsky M.J."/>
        </authorList>
    </citation>
    <scope>NUCLEOTIDE SEQUENCE [LARGE SCALE GENOMIC DNA]</scope>
    <source>
        <strain evidence="2 3">SJ5A-1</strain>
    </source>
</reference>
<name>A0A0W7WMY5_9RHOB</name>
<dbReference type="STRING" id="1685382.AVJ23_05075"/>
<dbReference type="GO" id="GO:0004190">
    <property type="term" value="F:aspartic-type endopeptidase activity"/>
    <property type="evidence" value="ECO:0007669"/>
    <property type="project" value="InterPro"/>
</dbReference>
<evidence type="ECO:0000256" key="1">
    <source>
        <dbReference type="SAM" id="Phobius"/>
    </source>
</evidence>
<keyword evidence="1" id="KW-0812">Transmembrane</keyword>
<keyword evidence="1" id="KW-1133">Transmembrane helix</keyword>
<dbReference type="Gene3D" id="2.40.70.10">
    <property type="entry name" value="Acid Proteases"/>
    <property type="match status" value="1"/>
</dbReference>
<dbReference type="NCBIfam" id="TIGR02281">
    <property type="entry name" value="clan_AA_DTGA"/>
    <property type="match status" value="1"/>
</dbReference>
<sequence length="193" mass="20940">MTGDQTASLIYLVLLGGVILTWYVVANRGGLGKMAQHLAAWGLIFLGVIAAYGLWADIRQTVMPQQSVFAEEGRIELPRAPDGHYYVTLDVNGQPLRFVVDTGASAMVLTQEDAARAGLQQDELFFFSEAMTANGAVQTAPVTLDRVALGPVTDRNVRAYVNSGEMSQSLLGMSYLDRFARIEISGGKLVLER</sequence>
<dbReference type="CDD" id="cd05483">
    <property type="entry name" value="retropepsin_like_bacteria"/>
    <property type="match status" value="1"/>
</dbReference>
<dbReference type="RefSeq" id="WP_058861070.1">
    <property type="nucleotide sequence ID" value="NZ_LPXO01000002.1"/>
</dbReference>
<keyword evidence="2" id="KW-0378">Hydrolase</keyword>
<keyword evidence="2" id="KW-0645">Protease</keyword>
<dbReference type="InterPro" id="IPR011969">
    <property type="entry name" value="Clan_AA_Asp_peptidase_C"/>
</dbReference>
<gene>
    <name evidence="2" type="ORF">AVJ23_05075</name>
</gene>
<protein>
    <submittedName>
        <fullName evidence="2">Aspartyl protease</fullName>
    </submittedName>
</protein>
<evidence type="ECO:0000313" key="3">
    <source>
        <dbReference type="Proteomes" id="UP000054396"/>
    </source>
</evidence>
<feature type="transmembrane region" description="Helical" evidence="1">
    <location>
        <begin position="6"/>
        <end position="26"/>
    </location>
</feature>
<dbReference type="InterPro" id="IPR021109">
    <property type="entry name" value="Peptidase_aspartic_dom_sf"/>
</dbReference>
<organism evidence="2 3">
    <name type="scientific">Pseudoponticoccus marisrubri</name>
    <dbReference type="NCBI Taxonomy" id="1685382"/>
    <lineage>
        <taxon>Bacteria</taxon>
        <taxon>Pseudomonadati</taxon>
        <taxon>Pseudomonadota</taxon>
        <taxon>Alphaproteobacteria</taxon>
        <taxon>Rhodobacterales</taxon>
        <taxon>Roseobacteraceae</taxon>
        <taxon>Pseudoponticoccus</taxon>
    </lineage>
</organism>
<proteinExistence type="predicted"/>
<keyword evidence="1" id="KW-0472">Membrane</keyword>
<dbReference type="InterPro" id="IPR034122">
    <property type="entry name" value="Retropepsin-like_bacterial"/>
</dbReference>
<dbReference type="OrthoDB" id="7595324at2"/>
<dbReference type="Proteomes" id="UP000054396">
    <property type="component" value="Unassembled WGS sequence"/>
</dbReference>
<evidence type="ECO:0000313" key="2">
    <source>
        <dbReference type="EMBL" id="KUF11952.1"/>
    </source>
</evidence>
<dbReference type="Pfam" id="PF13975">
    <property type="entry name" value="gag-asp_proteas"/>
    <property type="match status" value="1"/>
</dbReference>
<dbReference type="EMBL" id="LPXO01000002">
    <property type="protein sequence ID" value="KUF11952.1"/>
    <property type="molecule type" value="Genomic_DNA"/>
</dbReference>
<keyword evidence="3" id="KW-1185">Reference proteome</keyword>
<feature type="transmembrane region" description="Helical" evidence="1">
    <location>
        <begin position="38"/>
        <end position="55"/>
    </location>
</feature>
<accession>A0A0W7WMY5</accession>
<dbReference type="GO" id="GO:0006508">
    <property type="term" value="P:proteolysis"/>
    <property type="evidence" value="ECO:0007669"/>
    <property type="project" value="UniProtKB-KW"/>
</dbReference>